<proteinExistence type="predicted"/>
<sequence>MKITGIQTLRLDEFSNVLWVTIHTDEGISGLGETFFGVKAVEA</sequence>
<dbReference type="EMBL" id="UINC01162659">
    <property type="protein sequence ID" value="SVD62537.1"/>
    <property type="molecule type" value="Genomic_DNA"/>
</dbReference>
<name>A0A382WUL2_9ZZZZ</name>
<dbReference type="AlphaFoldDB" id="A0A382WUL2"/>
<feature type="non-terminal residue" evidence="1">
    <location>
        <position position="43"/>
    </location>
</feature>
<organism evidence="1">
    <name type="scientific">marine metagenome</name>
    <dbReference type="NCBI Taxonomy" id="408172"/>
    <lineage>
        <taxon>unclassified sequences</taxon>
        <taxon>metagenomes</taxon>
        <taxon>ecological metagenomes</taxon>
    </lineage>
</organism>
<reference evidence="1" key="1">
    <citation type="submission" date="2018-05" db="EMBL/GenBank/DDBJ databases">
        <authorList>
            <person name="Lanie J.A."/>
            <person name="Ng W.-L."/>
            <person name="Kazmierczak K.M."/>
            <person name="Andrzejewski T.M."/>
            <person name="Davidsen T.M."/>
            <person name="Wayne K.J."/>
            <person name="Tettelin H."/>
            <person name="Glass J.I."/>
            <person name="Rusch D."/>
            <person name="Podicherti R."/>
            <person name="Tsui H.-C.T."/>
            <person name="Winkler M.E."/>
        </authorList>
    </citation>
    <scope>NUCLEOTIDE SEQUENCE</scope>
</reference>
<dbReference type="InterPro" id="IPR029017">
    <property type="entry name" value="Enolase-like_N"/>
</dbReference>
<evidence type="ECO:0000313" key="1">
    <source>
        <dbReference type="EMBL" id="SVD62537.1"/>
    </source>
</evidence>
<protein>
    <recommendedName>
        <fullName evidence="2">Mandelate racemase/muconate lactonizing enzyme N-terminal domain-containing protein</fullName>
    </recommendedName>
</protein>
<evidence type="ECO:0008006" key="2">
    <source>
        <dbReference type="Google" id="ProtNLM"/>
    </source>
</evidence>
<dbReference type="SUPFAM" id="SSF54826">
    <property type="entry name" value="Enolase N-terminal domain-like"/>
    <property type="match status" value="1"/>
</dbReference>
<gene>
    <name evidence="1" type="ORF">METZ01_LOCUS415391</name>
</gene>
<accession>A0A382WUL2</accession>
<dbReference type="Gene3D" id="3.30.390.10">
    <property type="entry name" value="Enolase-like, N-terminal domain"/>
    <property type="match status" value="1"/>
</dbReference>